<dbReference type="Proteomes" id="UP001341840">
    <property type="component" value="Unassembled WGS sequence"/>
</dbReference>
<evidence type="ECO:0000313" key="2">
    <source>
        <dbReference type="Proteomes" id="UP001341840"/>
    </source>
</evidence>
<dbReference type="EMBL" id="JASCZI010214910">
    <property type="protein sequence ID" value="MED6202293.1"/>
    <property type="molecule type" value="Genomic_DNA"/>
</dbReference>
<feature type="non-terminal residue" evidence="1">
    <location>
        <position position="62"/>
    </location>
</feature>
<name>A0ABU6Y0K3_9FABA</name>
<evidence type="ECO:0000313" key="1">
    <source>
        <dbReference type="EMBL" id="MED6202293.1"/>
    </source>
</evidence>
<reference evidence="1 2" key="1">
    <citation type="journal article" date="2023" name="Plants (Basel)">
        <title>Bridging the Gap: Combining Genomics and Transcriptomics Approaches to Understand Stylosanthes scabra, an Orphan Legume from the Brazilian Caatinga.</title>
        <authorList>
            <person name="Ferreira-Neto J.R.C."/>
            <person name="da Silva M.D."/>
            <person name="Binneck E."/>
            <person name="de Melo N.F."/>
            <person name="da Silva R.H."/>
            <person name="de Melo A.L.T.M."/>
            <person name="Pandolfi V."/>
            <person name="Bustamante F.O."/>
            <person name="Brasileiro-Vidal A.C."/>
            <person name="Benko-Iseppon A.M."/>
        </authorList>
    </citation>
    <scope>NUCLEOTIDE SEQUENCE [LARGE SCALE GENOMIC DNA]</scope>
    <source>
        <tissue evidence="1">Leaves</tissue>
    </source>
</reference>
<proteinExistence type="predicted"/>
<protein>
    <submittedName>
        <fullName evidence="1">Uncharacterized protein</fullName>
    </submittedName>
</protein>
<organism evidence="1 2">
    <name type="scientific">Stylosanthes scabra</name>
    <dbReference type="NCBI Taxonomy" id="79078"/>
    <lineage>
        <taxon>Eukaryota</taxon>
        <taxon>Viridiplantae</taxon>
        <taxon>Streptophyta</taxon>
        <taxon>Embryophyta</taxon>
        <taxon>Tracheophyta</taxon>
        <taxon>Spermatophyta</taxon>
        <taxon>Magnoliopsida</taxon>
        <taxon>eudicotyledons</taxon>
        <taxon>Gunneridae</taxon>
        <taxon>Pentapetalae</taxon>
        <taxon>rosids</taxon>
        <taxon>fabids</taxon>
        <taxon>Fabales</taxon>
        <taxon>Fabaceae</taxon>
        <taxon>Papilionoideae</taxon>
        <taxon>50 kb inversion clade</taxon>
        <taxon>dalbergioids sensu lato</taxon>
        <taxon>Dalbergieae</taxon>
        <taxon>Pterocarpus clade</taxon>
        <taxon>Stylosanthes</taxon>
    </lineage>
</organism>
<accession>A0ABU6Y0K3</accession>
<feature type="non-terminal residue" evidence="1">
    <location>
        <position position="1"/>
    </location>
</feature>
<comment type="caution">
    <text evidence="1">The sequence shown here is derived from an EMBL/GenBank/DDBJ whole genome shotgun (WGS) entry which is preliminary data.</text>
</comment>
<sequence length="62" mass="6961">RRRSSSWRLSLLPARGVPPQRLYIVPAFALARVTVPPFAVNATVVVLTSHWPSLPSPFIHHH</sequence>
<gene>
    <name evidence="1" type="ORF">PIB30_103858</name>
</gene>
<keyword evidence="2" id="KW-1185">Reference proteome</keyword>